<feature type="domain" description="Lipoyl-binding" evidence="4">
    <location>
        <begin position="112"/>
        <end position="182"/>
    </location>
</feature>
<protein>
    <recommendedName>
        <fullName evidence="2">Biotin carboxyl carrier protein of acetyl-CoA carboxylase</fullName>
    </recommendedName>
</protein>
<dbReference type="GO" id="GO:0009317">
    <property type="term" value="C:acetyl-CoA carboxylase complex"/>
    <property type="evidence" value="ECO:0007669"/>
    <property type="project" value="InterPro"/>
</dbReference>
<dbReference type="GO" id="GO:0003989">
    <property type="term" value="F:acetyl-CoA carboxylase activity"/>
    <property type="evidence" value="ECO:0007669"/>
    <property type="project" value="InterPro"/>
</dbReference>
<evidence type="ECO:0000259" key="4">
    <source>
        <dbReference type="Pfam" id="PF00364"/>
    </source>
</evidence>
<keyword evidence="2" id="KW-0444">Lipid biosynthesis</keyword>
<dbReference type="PRINTS" id="PR01071">
    <property type="entry name" value="ACOABIOTINCC"/>
</dbReference>
<keyword evidence="2" id="KW-0275">Fatty acid biosynthesis</keyword>
<dbReference type="UniPathway" id="UPA00094"/>
<comment type="pathway">
    <text evidence="2">Lipid metabolism; fatty acid biosynthesis.</text>
</comment>
<feature type="compositionally biased region" description="Low complexity" evidence="3">
    <location>
        <begin position="52"/>
        <end position="62"/>
    </location>
</feature>
<dbReference type="SUPFAM" id="SSF51230">
    <property type="entry name" value="Single hybrid motif"/>
    <property type="match status" value="1"/>
</dbReference>
<keyword evidence="2" id="KW-0276">Fatty acid metabolism</keyword>
<dbReference type="InterPro" id="IPR001249">
    <property type="entry name" value="AcCoA_biotinCC"/>
</dbReference>
<dbReference type="EMBL" id="DSIY01000134">
    <property type="protein sequence ID" value="HEG90880.1"/>
    <property type="molecule type" value="Genomic_DNA"/>
</dbReference>
<evidence type="ECO:0000313" key="5">
    <source>
        <dbReference type="EMBL" id="HEG90880.1"/>
    </source>
</evidence>
<keyword evidence="2" id="KW-0443">Lipid metabolism</keyword>
<keyword evidence="2" id="KW-0092">Biotin</keyword>
<comment type="function">
    <text evidence="1 2">This protein is a component of the acetyl coenzyme A carboxylase complex; first, biotin carboxylase catalyzes the carboxylation of the carrier protein and then the transcarboxylase transfers the carboxyl group to form malonyl-CoA.</text>
</comment>
<dbReference type="Pfam" id="PF00364">
    <property type="entry name" value="Biotin_lipoyl"/>
    <property type="match status" value="1"/>
</dbReference>
<dbReference type="AlphaFoldDB" id="A0A831X853"/>
<proteinExistence type="predicted"/>
<feature type="compositionally biased region" description="Basic and acidic residues" evidence="3">
    <location>
        <begin position="83"/>
        <end position="94"/>
    </location>
</feature>
<sequence length="193" mass="20480">MELTQEDIQEILRILEHSSFDELYLETPHLKLIVRRGTGSPQRPGEPPTRIPESAGPSGESAPPSPPAETYSGGGGEAVQPAEADRAARVEPFEKQAAGSSPDIVPDGSVPIAAPLRGIFYRAPRPGAEPFVDTGSPVEPETVVGIIEVMKLMHSITAGVRGTIVDRCVEDGQAVEEGQPLFWVLPARLGGSE</sequence>
<dbReference type="CDD" id="cd06850">
    <property type="entry name" value="biotinyl_domain"/>
    <property type="match status" value="1"/>
</dbReference>
<comment type="caution">
    <text evidence="5">The sequence shown here is derived from an EMBL/GenBank/DDBJ whole genome shotgun (WGS) entry which is preliminary data.</text>
</comment>
<evidence type="ECO:0000256" key="1">
    <source>
        <dbReference type="ARBA" id="ARBA00003761"/>
    </source>
</evidence>
<evidence type="ECO:0000256" key="2">
    <source>
        <dbReference type="RuleBase" id="RU364072"/>
    </source>
</evidence>
<dbReference type="InterPro" id="IPR000089">
    <property type="entry name" value="Biotin_lipoyl"/>
</dbReference>
<accession>A0A831X853</accession>
<evidence type="ECO:0000256" key="3">
    <source>
        <dbReference type="SAM" id="MobiDB-lite"/>
    </source>
</evidence>
<gene>
    <name evidence="5" type="ORF">ENP34_05500</name>
</gene>
<feature type="region of interest" description="Disordered" evidence="3">
    <location>
        <begin position="36"/>
        <end position="109"/>
    </location>
</feature>
<dbReference type="InterPro" id="IPR011053">
    <property type="entry name" value="Single_hybrid_motif"/>
</dbReference>
<reference evidence="5" key="1">
    <citation type="journal article" date="2020" name="mSystems">
        <title>Genome- and Community-Level Interaction Insights into Carbon Utilization and Element Cycling Functions of Hydrothermarchaeota in Hydrothermal Sediment.</title>
        <authorList>
            <person name="Zhou Z."/>
            <person name="Liu Y."/>
            <person name="Xu W."/>
            <person name="Pan J."/>
            <person name="Luo Z.H."/>
            <person name="Li M."/>
        </authorList>
    </citation>
    <scope>NUCLEOTIDE SEQUENCE [LARGE SCALE GENOMIC DNA]</scope>
    <source>
        <strain evidence="5">SpSt-210</strain>
    </source>
</reference>
<name>A0A831X853_9BACT</name>
<dbReference type="GO" id="GO:0006633">
    <property type="term" value="P:fatty acid biosynthetic process"/>
    <property type="evidence" value="ECO:0007669"/>
    <property type="project" value="UniProtKB-UniPathway"/>
</dbReference>
<organism evidence="5">
    <name type="scientific">Thermorudis peleae</name>
    <dbReference type="NCBI Taxonomy" id="1382356"/>
    <lineage>
        <taxon>Bacteria</taxon>
        <taxon>Pseudomonadati</taxon>
        <taxon>Thermomicrobiota</taxon>
        <taxon>Thermomicrobia</taxon>
        <taxon>Thermomicrobia incertae sedis</taxon>
        <taxon>Thermorudis</taxon>
    </lineage>
</organism>
<dbReference type="Gene3D" id="2.40.50.100">
    <property type="match status" value="1"/>
</dbReference>